<dbReference type="VEuPathDB" id="TriTrypDB:TCSYLVIO_006779"/>
<dbReference type="VEuPathDB" id="TriTrypDB:C3747_75g2"/>
<dbReference type="VEuPathDB" id="TriTrypDB:Tc_MARK_5538"/>
<evidence type="ECO:0000256" key="1">
    <source>
        <dbReference type="SAM" id="MobiDB-lite"/>
    </source>
</evidence>
<dbReference type="AlphaFoldDB" id="A0A2V2WMD6"/>
<dbReference type="VEuPathDB" id="TriTrypDB:TcCL_ESM07782"/>
<dbReference type="VEuPathDB" id="TriTrypDB:BCY84_06798"/>
<dbReference type="VEuPathDB" id="TriTrypDB:TcCLB.506755.190"/>
<dbReference type="VEuPathDB" id="TriTrypDB:TcBrA4_0023130"/>
<dbReference type="EMBL" id="PRFC01000075">
    <property type="protein sequence ID" value="PWV09731.1"/>
    <property type="molecule type" value="Genomic_DNA"/>
</dbReference>
<sequence length="237" mass="26236">MARRQSRSACSATTTPVSTMEQPTSARSQAEPVKLVPAPAAVSPDSLGNNSADVSSPILSEALGFCVAYLRYFASDAEPMERLRPTLIPEPLSAPLLRFLSPWERGFLYREILGQTEEELATALEILHIAPTISYIYAAPLLSQPAIRAALTVKCLPRIALTCLLASSVLRDAKDIFTREHVPCVVCGFYNTRELRVDGLLWAAALVRECFSVRNDWTRKEVDCLKLENEWPGNEEE</sequence>
<feature type="compositionally biased region" description="Polar residues" evidence="1">
    <location>
        <begin position="7"/>
        <end position="28"/>
    </location>
</feature>
<evidence type="ECO:0000313" key="3">
    <source>
        <dbReference type="Proteomes" id="UP000246078"/>
    </source>
</evidence>
<dbReference type="VEuPathDB" id="TriTrypDB:TcG_05158"/>
<comment type="caution">
    <text evidence="2">The sequence shown here is derived from an EMBL/GenBank/DDBJ whole genome shotgun (WGS) entry which is preliminary data.</text>
</comment>
<organism evidence="2 3">
    <name type="scientific">Trypanosoma cruzi</name>
    <dbReference type="NCBI Taxonomy" id="5693"/>
    <lineage>
        <taxon>Eukaryota</taxon>
        <taxon>Discoba</taxon>
        <taxon>Euglenozoa</taxon>
        <taxon>Kinetoplastea</taxon>
        <taxon>Metakinetoplastina</taxon>
        <taxon>Trypanosomatida</taxon>
        <taxon>Trypanosomatidae</taxon>
        <taxon>Trypanosoma</taxon>
        <taxon>Schizotrypanum</taxon>
    </lineage>
</organism>
<evidence type="ECO:0000313" key="2">
    <source>
        <dbReference type="EMBL" id="PWV09731.1"/>
    </source>
</evidence>
<dbReference type="VEuPathDB" id="TriTrypDB:ECC02_007216"/>
<protein>
    <submittedName>
        <fullName evidence="2">Uncharacterized protein</fullName>
    </submittedName>
</protein>
<accession>A0A2V2WMD6</accession>
<proteinExistence type="predicted"/>
<reference evidence="2 3" key="1">
    <citation type="journal article" date="2018" name="Microb. Genom.">
        <title>Expanding an expanded genome: long-read sequencing of Trypanosoma cruzi.</title>
        <authorList>
            <person name="Berna L."/>
            <person name="Rodriguez M."/>
            <person name="Chiribao M.L."/>
            <person name="Parodi-Talice A."/>
            <person name="Pita S."/>
            <person name="Rijo G."/>
            <person name="Alvarez-Valin F."/>
            <person name="Robello C."/>
        </authorList>
    </citation>
    <scope>NUCLEOTIDE SEQUENCE [LARGE SCALE GENOMIC DNA]</scope>
    <source>
        <strain evidence="2 3">TCC</strain>
    </source>
</reference>
<dbReference type="Proteomes" id="UP000246078">
    <property type="component" value="Unassembled WGS sequence"/>
</dbReference>
<dbReference type="VEuPathDB" id="TriTrypDB:C4B63_1g62"/>
<feature type="region of interest" description="Disordered" evidence="1">
    <location>
        <begin position="1"/>
        <end position="32"/>
    </location>
</feature>
<dbReference type="VEuPathDB" id="TriTrypDB:TcCLB.510359.200"/>
<gene>
    <name evidence="2" type="ORF">C3747_75g2</name>
</gene>
<name>A0A2V2WMD6_TRYCR</name>
<dbReference type="VEuPathDB" id="TriTrypDB:TcYC6_0040200"/>